<reference evidence="1" key="1">
    <citation type="submission" date="2019-05" db="EMBL/GenBank/DDBJ databases">
        <title>Annotation for the trematode Paragonimus heterotremus.</title>
        <authorList>
            <person name="Choi Y.-J."/>
        </authorList>
    </citation>
    <scope>NUCLEOTIDE SEQUENCE</scope>
    <source>
        <strain evidence="1">LC</strain>
    </source>
</reference>
<sequence>MFPTTRNDRSHVCVSHNLEIGCLMARRWKKREGTCLIKRLLHY</sequence>
<name>A0A8J4WDC1_9TREM</name>
<protein>
    <submittedName>
        <fullName evidence="1">Uncharacterized protein</fullName>
    </submittedName>
</protein>
<evidence type="ECO:0000313" key="1">
    <source>
        <dbReference type="EMBL" id="KAF5395529.1"/>
    </source>
</evidence>
<comment type="caution">
    <text evidence="1">The sequence shown here is derived from an EMBL/GenBank/DDBJ whole genome shotgun (WGS) entry which is preliminary data.</text>
</comment>
<dbReference type="AlphaFoldDB" id="A0A8J4WDC1"/>
<organism evidence="1 2">
    <name type="scientific">Paragonimus heterotremus</name>
    <dbReference type="NCBI Taxonomy" id="100268"/>
    <lineage>
        <taxon>Eukaryota</taxon>
        <taxon>Metazoa</taxon>
        <taxon>Spiralia</taxon>
        <taxon>Lophotrochozoa</taxon>
        <taxon>Platyhelminthes</taxon>
        <taxon>Trematoda</taxon>
        <taxon>Digenea</taxon>
        <taxon>Plagiorchiida</taxon>
        <taxon>Troglotremata</taxon>
        <taxon>Troglotrematidae</taxon>
        <taxon>Paragonimus</taxon>
    </lineage>
</organism>
<dbReference type="Proteomes" id="UP000748531">
    <property type="component" value="Unassembled WGS sequence"/>
</dbReference>
<gene>
    <name evidence="1" type="ORF">PHET_12033</name>
</gene>
<dbReference type="EMBL" id="LUCH01012065">
    <property type="protein sequence ID" value="KAF5395529.1"/>
    <property type="molecule type" value="Genomic_DNA"/>
</dbReference>
<accession>A0A8J4WDC1</accession>
<keyword evidence="2" id="KW-1185">Reference proteome</keyword>
<proteinExistence type="predicted"/>
<evidence type="ECO:0000313" key="2">
    <source>
        <dbReference type="Proteomes" id="UP000748531"/>
    </source>
</evidence>